<name>A0ABT8R6W1_9BACT</name>
<dbReference type="RefSeq" id="WP_302038644.1">
    <property type="nucleotide sequence ID" value="NZ_JAUKPO010000008.1"/>
</dbReference>
<organism evidence="1 2">
    <name type="scientific">Rhodocytophaga aerolata</name>
    <dbReference type="NCBI Taxonomy" id="455078"/>
    <lineage>
        <taxon>Bacteria</taxon>
        <taxon>Pseudomonadati</taxon>
        <taxon>Bacteroidota</taxon>
        <taxon>Cytophagia</taxon>
        <taxon>Cytophagales</taxon>
        <taxon>Rhodocytophagaceae</taxon>
        <taxon>Rhodocytophaga</taxon>
    </lineage>
</organism>
<accession>A0ABT8R6W1</accession>
<sequence length="98" mass="11145">MAGSNRFNFSQDTLARSYTTEQELLIEAQKSVLENIQLTKASMAMLYHISQLNHFPKQLADDLRDALQSNASKQSLIKIFNKIHQALTDIKAKHSPEE</sequence>
<reference evidence="1" key="1">
    <citation type="submission" date="2023-07" db="EMBL/GenBank/DDBJ databases">
        <title>The genome sequence of Rhodocytophaga aerolata KACC 12507.</title>
        <authorList>
            <person name="Zhang X."/>
        </authorList>
    </citation>
    <scope>NUCLEOTIDE SEQUENCE</scope>
    <source>
        <strain evidence="1">KACC 12507</strain>
    </source>
</reference>
<proteinExistence type="predicted"/>
<evidence type="ECO:0000313" key="2">
    <source>
        <dbReference type="Proteomes" id="UP001168528"/>
    </source>
</evidence>
<comment type="caution">
    <text evidence="1">The sequence shown here is derived from an EMBL/GenBank/DDBJ whole genome shotgun (WGS) entry which is preliminary data.</text>
</comment>
<dbReference type="EMBL" id="JAUKPO010000008">
    <property type="protein sequence ID" value="MDO1447841.1"/>
    <property type="molecule type" value="Genomic_DNA"/>
</dbReference>
<gene>
    <name evidence="1" type="ORF">Q0590_16335</name>
</gene>
<keyword evidence="2" id="KW-1185">Reference proteome</keyword>
<evidence type="ECO:0000313" key="1">
    <source>
        <dbReference type="EMBL" id="MDO1447841.1"/>
    </source>
</evidence>
<dbReference type="Proteomes" id="UP001168528">
    <property type="component" value="Unassembled WGS sequence"/>
</dbReference>
<protein>
    <submittedName>
        <fullName evidence="1">Uncharacterized protein</fullName>
    </submittedName>
</protein>